<feature type="repeat" description="TPR" evidence="3">
    <location>
        <begin position="79"/>
        <end position="112"/>
    </location>
</feature>
<dbReference type="Proteomes" id="UP001596052">
    <property type="component" value="Unassembled WGS sequence"/>
</dbReference>
<proteinExistence type="predicted"/>
<gene>
    <name evidence="4" type="ORF">ACFQDI_08945</name>
</gene>
<keyword evidence="5" id="KW-1185">Reference proteome</keyword>
<keyword evidence="1" id="KW-0677">Repeat</keyword>
<dbReference type="InterPro" id="IPR051012">
    <property type="entry name" value="CellSynth/LPSAsmb/PSIAsmb"/>
</dbReference>
<evidence type="ECO:0000313" key="5">
    <source>
        <dbReference type="Proteomes" id="UP001596052"/>
    </source>
</evidence>
<dbReference type="SUPFAM" id="SSF48452">
    <property type="entry name" value="TPR-like"/>
    <property type="match status" value="3"/>
</dbReference>
<keyword evidence="2 3" id="KW-0802">TPR repeat</keyword>
<feature type="repeat" description="TPR" evidence="3">
    <location>
        <begin position="442"/>
        <end position="475"/>
    </location>
</feature>
<name>A0ABW0KPU3_9BACT</name>
<dbReference type="PANTHER" id="PTHR45586">
    <property type="entry name" value="TPR REPEAT-CONTAINING PROTEIN PA4667"/>
    <property type="match status" value="1"/>
</dbReference>
<dbReference type="Pfam" id="PF13181">
    <property type="entry name" value="TPR_8"/>
    <property type="match status" value="1"/>
</dbReference>
<dbReference type="RefSeq" id="WP_377165610.1">
    <property type="nucleotide sequence ID" value="NZ_JBHSMQ010000003.1"/>
</dbReference>
<dbReference type="Gene3D" id="1.25.40.10">
    <property type="entry name" value="Tetratricopeptide repeat domain"/>
    <property type="match status" value="4"/>
</dbReference>
<dbReference type="EMBL" id="JBHSMQ010000003">
    <property type="protein sequence ID" value="MFC5454977.1"/>
    <property type="molecule type" value="Genomic_DNA"/>
</dbReference>
<accession>A0ABW0KPU3</accession>
<organism evidence="4 5">
    <name type="scientific">Prosthecobacter fluviatilis</name>
    <dbReference type="NCBI Taxonomy" id="445931"/>
    <lineage>
        <taxon>Bacteria</taxon>
        <taxon>Pseudomonadati</taxon>
        <taxon>Verrucomicrobiota</taxon>
        <taxon>Verrucomicrobiia</taxon>
        <taxon>Verrucomicrobiales</taxon>
        <taxon>Verrucomicrobiaceae</taxon>
        <taxon>Prosthecobacter</taxon>
    </lineage>
</organism>
<evidence type="ECO:0000256" key="3">
    <source>
        <dbReference type="PROSITE-ProRule" id="PRU00339"/>
    </source>
</evidence>
<dbReference type="Pfam" id="PF13432">
    <property type="entry name" value="TPR_16"/>
    <property type="match status" value="1"/>
</dbReference>
<reference evidence="5" key="1">
    <citation type="journal article" date="2019" name="Int. J. Syst. Evol. Microbiol.">
        <title>The Global Catalogue of Microorganisms (GCM) 10K type strain sequencing project: providing services to taxonomists for standard genome sequencing and annotation.</title>
        <authorList>
            <consortium name="The Broad Institute Genomics Platform"/>
            <consortium name="The Broad Institute Genome Sequencing Center for Infectious Disease"/>
            <person name="Wu L."/>
            <person name="Ma J."/>
        </authorList>
    </citation>
    <scope>NUCLEOTIDE SEQUENCE [LARGE SCALE GENOMIC DNA]</scope>
    <source>
        <strain evidence="5">CGMCC 4.1469</strain>
    </source>
</reference>
<evidence type="ECO:0000256" key="1">
    <source>
        <dbReference type="ARBA" id="ARBA00022737"/>
    </source>
</evidence>
<protein>
    <submittedName>
        <fullName evidence="4">Tetratricopeptide repeat protein</fullName>
    </submittedName>
</protein>
<dbReference type="PROSITE" id="PS50005">
    <property type="entry name" value="TPR"/>
    <property type="match status" value="2"/>
</dbReference>
<comment type="caution">
    <text evidence="4">The sequence shown here is derived from an EMBL/GenBank/DDBJ whole genome shotgun (WGS) entry which is preliminary data.</text>
</comment>
<sequence length="616" mass="68505">MAPFRSAIRWYRDAGGFVMPGYGSVGRALRPCLTVGLAAFIGSCLTGFAATTADLSLGARAADASDLQLSPGSASRADVLAHFSAALQFEASGKLRQALEHYQAVFKADPGNSDLAAHTAKLAMQFQGRAAAITILQDAVRSSPRTPAPLLNLARFASTYPPEDLFEKDEVPARAIAEALTKFPAHAEVYEVAVMLHLTHNERDKAVEVMNQAANQQSRDPQYWLATGRTAERVWPLGQAEFSAEYRQRVAPFFENALKAATKADAEQVTLEVARQYLLTNDPDRARQLCEKLAAEYGNLDARKLLYRLYAAAEQKDKALATLEQIVKQAPDDAEMQRLLAGEYDKLKQPEKAIVHLEAAIQNGGGEIGDYVKLGWELYQTQKFDDMVRVGQRSVRLFPDHPLVHYQLAIAHRAREEWGPSVQHFAEAERFAGSSQSELLDHLFYYQYGITLERLARYEDASRMLEKSITLTPREEAKAAANTMNFLGYMWLDVGTHLDKAGELIAKANELMPDQPAYIDSLGWFHYKKGNYPQALKELQRAEALLEPVAPEDAEILEHIGLTHQSLGDKAKALNYLERAEGLKTPDLKARKRIEEELRKIKGGKQETEKKQPAAP</sequence>
<dbReference type="SMART" id="SM00028">
    <property type="entry name" value="TPR"/>
    <property type="match status" value="8"/>
</dbReference>
<evidence type="ECO:0000256" key="2">
    <source>
        <dbReference type="ARBA" id="ARBA00022803"/>
    </source>
</evidence>
<dbReference type="InterPro" id="IPR019734">
    <property type="entry name" value="TPR_rpt"/>
</dbReference>
<dbReference type="InterPro" id="IPR011990">
    <property type="entry name" value="TPR-like_helical_dom_sf"/>
</dbReference>
<dbReference type="Pfam" id="PF14559">
    <property type="entry name" value="TPR_19"/>
    <property type="match status" value="1"/>
</dbReference>
<dbReference type="PANTHER" id="PTHR45586:SF1">
    <property type="entry name" value="LIPOPOLYSACCHARIDE ASSEMBLY PROTEIN B"/>
    <property type="match status" value="1"/>
</dbReference>
<evidence type="ECO:0000313" key="4">
    <source>
        <dbReference type="EMBL" id="MFC5454977.1"/>
    </source>
</evidence>